<comment type="pathway">
    <text evidence="1">Cofactor biosynthesis; riboflavin biosynthesis.</text>
</comment>
<evidence type="ECO:0000313" key="6">
    <source>
        <dbReference type="EMBL" id="MXG89975.1"/>
    </source>
</evidence>
<dbReference type="SUPFAM" id="SSF53597">
    <property type="entry name" value="Dihydrofolate reductase-like"/>
    <property type="match status" value="1"/>
</dbReference>
<protein>
    <submittedName>
        <fullName evidence="6">Pyrimidine reductase family protein</fullName>
    </submittedName>
</protein>
<evidence type="ECO:0000313" key="7">
    <source>
        <dbReference type="Proteomes" id="UP000473325"/>
    </source>
</evidence>
<evidence type="ECO:0000256" key="4">
    <source>
        <dbReference type="SAM" id="MobiDB-lite"/>
    </source>
</evidence>
<dbReference type="InterPro" id="IPR024072">
    <property type="entry name" value="DHFR-like_dom_sf"/>
</dbReference>
<name>A0A6L7EZI1_9ACTN</name>
<dbReference type="EMBL" id="WUEK01000005">
    <property type="protein sequence ID" value="MXG89975.1"/>
    <property type="molecule type" value="Genomic_DNA"/>
</dbReference>
<dbReference type="Gene3D" id="3.40.430.10">
    <property type="entry name" value="Dihydrofolate Reductase, subunit A"/>
    <property type="match status" value="1"/>
</dbReference>
<dbReference type="PANTHER" id="PTHR38011">
    <property type="entry name" value="DIHYDROFOLATE REDUCTASE FAMILY PROTEIN (AFU_ORTHOLOGUE AFUA_8G06820)"/>
    <property type="match status" value="1"/>
</dbReference>
<dbReference type="PANTHER" id="PTHR38011:SF7">
    <property type="entry name" value="2,5-DIAMINO-6-RIBOSYLAMINO-4(3H)-PYRIMIDINONE 5'-PHOSPHATE REDUCTASE"/>
    <property type="match status" value="1"/>
</dbReference>
<dbReference type="Pfam" id="PF01872">
    <property type="entry name" value="RibD_C"/>
    <property type="match status" value="1"/>
</dbReference>
<dbReference type="InterPro" id="IPR002734">
    <property type="entry name" value="RibDG_C"/>
</dbReference>
<dbReference type="GO" id="GO:0009231">
    <property type="term" value="P:riboflavin biosynthetic process"/>
    <property type="evidence" value="ECO:0007669"/>
    <property type="project" value="InterPro"/>
</dbReference>
<dbReference type="GO" id="GO:0008703">
    <property type="term" value="F:5-amino-6-(5-phosphoribosylamino)uracil reductase activity"/>
    <property type="evidence" value="ECO:0007669"/>
    <property type="project" value="InterPro"/>
</dbReference>
<proteinExistence type="predicted"/>
<gene>
    <name evidence="6" type="ORF">GRQ65_10465</name>
</gene>
<feature type="domain" description="Bacterial bifunctional deaminase-reductase C-terminal" evidence="5">
    <location>
        <begin position="1"/>
        <end position="182"/>
    </location>
</feature>
<dbReference type="Proteomes" id="UP000473325">
    <property type="component" value="Unassembled WGS sequence"/>
</dbReference>
<keyword evidence="3" id="KW-0560">Oxidoreductase</keyword>
<organism evidence="6 7">
    <name type="scientific">Nocardioides flavescens</name>
    <dbReference type="NCBI Taxonomy" id="2691959"/>
    <lineage>
        <taxon>Bacteria</taxon>
        <taxon>Bacillati</taxon>
        <taxon>Actinomycetota</taxon>
        <taxon>Actinomycetes</taxon>
        <taxon>Propionibacteriales</taxon>
        <taxon>Nocardioidaceae</taxon>
        <taxon>Nocardioides</taxon>
    </lineage>
</organism>
<feature type="region of interest" description="Disordered" evidence="4">
    <location>
        <begin position="1"/>
        <end position="20"/>
    </location>
</feature>
<reference evidence="6 7" key="1">
    <citation type="submission" date="2019-12" db="EMBL/GenBank/DDBJ databases">
        <authorList>
            <person name="Kun Z."/>
        </authorList>
    </citation>
    <scope>NUCLEOTIDE SEQUENCE [LARGE SCALE GENOMIC DNA]</scope>
    <source>
        <strain evidence="6 7">YIM 123512</strain>
    </source>
</reference>
<comment type="caution">
    <text evidence="6">The sequence shown here is derived from an EMBL/GenBank/DDBJ whole genome shotgun (WGS) entry which is preliminary data.</text>
</comment>
<dbReference type="AlphaFoldDB" id="A0A6L7EZI1"/>
<sequence>MISSLDGAATGADGRSGGLNNEPDHRVFAALRALCDAVVVGAGTARDEGYADLSKPLVLVTRRASVPEGLRGEEPGRVLLATTAGAEHLDEARELLGAEHVLVVGEDEVDLPRLKRELGERGLGDLLAEGGPSLLRDLLAADVVDELDLTWVPRLLAGDHPRIAVGDPVDLTMRSAHLLVSGSTLLGRWLR</sequence>
<evidence type="ECO:0000256" key="2">
    <source>
        <dbReference type="ARBA" id="ARBA00022857"/>
    </source>
</evidence>
<evidence type="ECO:0000256" key="1">
    <source>
        <dbReference type="ARBA" id="ARBA00005104"/>
    </source>
</evidence>
<dbReference type="InterPro" id="IPR050765">
    <property type="entry name" value="Riboflavin_Biosynth_HTPR"/>
</dbReference>
<keyword evidence="7" id="KW-1185">Reference proteome</keyword>
<keyword evidence="2" id="KW-0521">NADP</keyword>
<evidence type="ECO:0000259" key="5">
    <source>
        <dbReference type="Pfam" id="PF01872"/>
    </source>
</evidence>
<accession>A0A6L7EZI1</accession>
<evidence type="ECO:0000256" key="3">
    <source>
        <dbReference type="ARBA" id="ARBA00023002"/>
    </source>
</evidence>